<evidence type="ECO:0000256" key="2">
    <source>
        <dbReference type="ARBA" id="ARBA00009142"/>
    </source>
</evidence>
<gene>
    <name evidence="7" type="ORF">GCM10025791_17160</name>
</gene>
<dbReference type="GO" id="GO:0005886">
    <property type="term" value="C:plasma membrane"/>
    <property type="evidence" value="ECO:0007669"/>
    <property type="project" value="UniProtKB-SubCell"/>
</dbReference>
<keyword evidence="4 6" id="KW-1133">Transmembrane helix</keyword>
<feature type="transmembrane region" description="Helical" evidence="6">
    <location>
        <begin position="38"/>
        <end position="59"/>
    </location>
</feature>
<keyword evidence="8" id="KW-1185">Reference proteome</keyword>
<proteinExistence type="inferred from homology"/>
<feature type="transmembrane region" description="Helical" evidence="6">
    <location>
        <begin position="231"/>
        <end position="249"/>
    </location>
</feature>
<evidence type="ECO:0000313" key="8">
    <source>
        <dbReference type="Proteomes" id="UP001409585"/>
    </source>
</evidence>
<dbReference type="EMBL" id="BAABLX010000009">
    <property type="protein sequence ID" value="GAA4939518.1"/>
    <property type="molecule type" value="Genomic_DNA"/>
</dbReference>
<dbReference type="AlphaFoldDB" id="A0AAV3U1I7"/>
<comment type="caution">
    <text evidence="7">The sequence shown here is derived from an EMBL/GenBank/DDBJ whole genome shotgun (WGS) entry which is preliminary data.</text>
</comment>
<feature type="transmembrane region" description="Helical" evidence="6">
    <location>
        <begin position="185"/>
        <end position="211"/>
    </location>
</feature>
<evidence type="ECO:0000256" key="4">
    <source>
        <dbReference type="ARBA" id="ARBA00022989"/>
    </source>
</evidence>
<evidence type="ECO:0000256" key="3">
    <source>
        <dbReference type="ARBA" id="ARBA00022692"/>
    </source>
</evidence>
<feature type="transmembrane region" description="Helical" evidence="6">
    <location>
        <begin position="134"/>
        <end position="159"/>
    </location>
</feature>
<evidence type="ECO:0000313" key="7">
    <source>
        <dbReference type="EMBL" id="GAA4939518.1"/>
    </source>
</evidence>
<dbReference type="Pfam" id="PF01925">
    <property type="entry name" value="TauE"/>
    <property type="match status" value="1"/>
</dbReference>
<evidence type="ECO:0000256" key="6">
    <source>
        <dbReference type="RuleBase" id="RU363041"/>
    </source>
</evidence>
<evidence type="ECO:0000256" key="1">
    <source>
        <dbReference type="ARBA" id="ARBA00004141"/>
    </source>
</evidence>
<keyword evidence="3 6" id="KW-0812">Transmembrane</keyword>
<sequence>MVSSMFADLPLWTVALLAVSSFLGSALSAALGVGGGSFLIIVMANVLPPIALVPVHGVVQLGSNAGRAWLTRSHRENAIVGWFFAGSVVAAVLSLWLLNQFDASFIPVAVAAFILYLSWGPLPNIGLGRKPWGLALGGLITTSVSVLVGATGPLVSAWLGRDGVSKWQYTANFSSCMTSQHILKLAVFGVAGFAFTPWLGVIGLMIVAGYIGTKVGLSLLDKLPEQLFKTAFRWVLTVLAARILYRFFFAA</sequence>
<dbReference type="InterPro" id="IPR002781">
    <property type="entry name" value="TM_pro_TauE-like"/>
</dbReference>
<dbReference type="Proteomes" id="UP001409585">
    <property type="component" value="Unassembled WGS sequence"/>
</dbReference>
<comment type="subcellular location">
    <subcellularLocation>
        <location evidence="6">Cell membrane</location>
        <topology evidence="6">Multi-pass membrane protein</topology>
    </subcellularLocation>
    <subcellularLocation>
        <location evidence="1">Membrane</location>
        <topology evidence="1">Multi-pass membrane protein</topology>
    </subcellularLocation>
</comment>
<comment type="similarity">
    <text evidence="2 6">Belongs to the 4-toluene sulfonate uptake permease (TSUP) (TC 2.A.102) family.</text>
</comment>
<evidence type="ECO:0000256" key="5">
    <source>
        <dbReference type="ARBA" id="ARBA00023136"/>
    </source>
</evidence>
<keyword evidence="5 6" id="KW-0472">Membrane</keyword>
<protein>
    <recommendedName>
        <fullName evidence="6">Probable membrane transporter protein</fullName>
    </recommendedName>
</protein>
<accession>A0AAV3U1I7</accession>
<feature type="transmembrane region" description="Helical" evidence="6">
    <location>
        <begin position="79"/>
        <end position="98"/>
    </location>
</feature>
<feature type="transmembrane region" description="Helical" evidence="6">
    <location>
        <begin position="104"/>
        <end position="122"/>
    </location>
</feature>
<reference evidence="8" key="1">
    <citation type="journal article" date="2019" name="Int. J. Syst. Evol. Microbiol.">
        <title>The Global Catalogue of Microorganisms (GCM) 10K type strain sequencing project: providing services to taxonomists for standard genome sequencing and annotation.</title>
        <authorList>
            <consortium name="The Broad Institute Genomics Platform"/>
            <consortium name="The Broad Institute Genome Sequencing Center for Infectious Disease"/>
            <person name="Wu L."/>
            <person name="Ma J."/>
        </authorList>
    </citation>
    <scope>NUCLEOTIDE SEQUENCE [LARGE SCALE GENOMIC DNA]</scope>
    <source>
        <strain evidence="8">JCM 19134</strain>
    </source>
</reference>
<name>A0AAV3U1I7_9ALTE</name>
<organism evidence="7 8">
    <name type="scientific">Halioxenophilus aromaticivorans</name>
    <dbReference type="NCBI Taxonomy" id="1306992"/>
    <lineage>
        <taxon>Bacteria</taxon>
        <taxon>Pseudomonadati</taxon>
        <taxon>Pseudomonadota</taxon>
        <taxon>Gammaproteobacteria</taxon>
        <taxon>Alteromonadales</taxon>
        <taxon>Alteromonadaceae</taxon>
        <taxon>Halioxenophilus</taxon>
    </lineage>
</organism>
<keyword evidence="6" id="KW-1003">Cell membrane</keyword>